<name>A0A9R0SRF7_TRITD</name>
<feature type="compositionally biased region" description="Low complexity" evidence="3">
    <location>
        <begin position="12"/>
        <end position="25"/>
    </location>
</feature>
<organism evidence="5 6">
    <name type="scientific">Triticum turgidum subsp. durum</name>
    <name type="common">Durum wheat</name>
    <name type="synonym">Triticum durum</name>
    <dbReference type="NCBI Taxonomy" id="4567"/>
    <lineage>
        <taxon>Eukaryota</taxon>
        <taxon>Viridiplantae</taxon>
        <taxon>Streptophyta</taxon>
        <taxon>Embryophyta</taxon>
        <taxon>Tracheophyta</taxon>
        <taxon>Spermatophyta</taxon>
        <taxon>Magnoliopsida</taxon>
        <taxon>Liliopsida</taxon>
        <taxon>Poales</taxon>
        <taxon>Poaceae</taxon>
        <taxon>BOP clade</taxon>
        <taxon>Pooideae</taxon>
        <taxon>Triticodae</taxon>
        <taxon>Triticeae</taxon>
        <taxon>Triticinae</taxon>
        <taxon>Triticum</taxon>
    </lineage>
</organism>
<keyword evidence="6" id="KW-1185">Reference proteome</keyword>
<proteinExistence type="predicted"/>
<dbReference type="Proteomes" id="UP000324705">
    <property type="component" value="Chromosome 4A"/>
</dbReference>
<keyword evidence="1" id="KW-0539">Nucleus</keyword>
<dbReference type="EMBL" id="LT934117">
    <property type="protein sequence ID" value="VAH97557.1"/>
    <property type="molecule type" value="Genomic_DNA"/>
</dbReference>
<dbReference type="Gramene" id="TRITD4Av1G223300.1">
    <property type="protein sequence ID" value="TRITD4Av1G223300.1"/>
    <property type="gene ID" value="TRITD4Av1G223300"/>
</dbReference>
<dbReference type="AlphaFoldDB" id="A0A9R0SRF7"/>
<feature type="compositionally biased region" description="Basic residues" evidence="3">
    <location>
        <begin position="316"/>
        <end position="334"/>
    </location>
</feature>
<dbReference type="PROSITE" id="PS51667">
    <property type="entry name" value="WRC"/>
    <property type="match status" value="1"/>
</dbReference>
<feature type="domain" description="WRC" evidence="4">
    <location>
        <begin position="161"/>
        <end position="205"/>
    </location>
</feature>
<feature type="compositionally biased region" description="Basic and acidic residues" evidence="3">
    <location>
        <begin position="128"/>
        <end position="140"/>
    </location>
</feature>
<comment type="caution">
    <text evidence="2">Lacks conserved residue(s) required for the propagation of feature annotation.</text>
</comment>
<evidence type="ECO:0000313" key="5">
    <source>
        <dbReference type="EMBL" id="VAH97557.1"/>
    </source>
</evidence>
<gene>
    <name evidence="5" type="ORF">TRITD_4Av1G223300</name>
</gene>
<dbReference type="InterPro" id="IPR014977">
    <property type="entry name" value="WRC_dom"/>
</dbReference>
<protein>
    <recommendedName>
        <fullName evidence="4">WRC domain-containing protein</fullName>
    </recommendedName>
</protein>
<feature type="region of interest" description="Disordered" evidence="3">
    <location>
        <begin position="304"/>
        <end position="334"/>
    </location>
</feature>
<feature type="region of interest" description="Disordered" evidence="3">
    <location>
        <begin position="128"/>
        <end position="165"/>
    </location>
</feature>
<feature type="region of interest" description="Disordered" evidence="3">
    <location>
        <begin position="12"/>
        <end position="42"/>
    </location>
</feature>
<dbReference type="PANTHER" id="PTHR34680">
    <property type="entry name" value="EXPRESSED PROTEIN"/>
    <property type="match status" value="1"/>
</dbReference>
<feature type="compositionally biased region" description="Polar residues" evidence="3">
    <location>
        <begin position="306"/>
        <end position="315"/>
    </location>
</feature>
<evidence type="ECO:0000256" key="1">
    <source>
        <dbReference type="ARBA" id="ARBA00023242"/>
    </source>
</evidence>
<evidence type="ECO:0000256" key="3">
    <source>
        <dbReference type="SAM" id="MobiDB-lite"/>
    </source>
</evidence>
<evidence type="ECO:0000256" key="2">
    <source>
        <dbReference type="PROSITE-ProRule" id="PRU01002"/>
    </source>
</evidence>
<evidence type="ECO:0000259" key="4">
    <source>
        <dbReference type="PROSITE" id="PS51667"/>
    </source>
</evidence>
<accession>A0A9R0SRF7</accession>
<sequence>MRIRRAASLLLGVAPSASSSSQPPRRNLPPLPPADAGGPPPCVTNMAVADLMDQLGVQDPVDDKHFKETYFWDGRPSLRRHHPWGSRCHFPATTRANSIEENEEMAVDMLDSVILEPCIVEKNCEKSKSTTMKGEEEKNKTKLKTKGKGKEKVEANESDDAGGGWPCKKNESERWFCGRPASQPNSYCSHHSDQKPRAISKPPQRKRIVANRGLDLGFCYYGGFGPSSSTKRHHGSSSVQEPVEQKEHTTLDHIDLNASLAGADDIEHQGASASECFDEPRHDDCTDVIIDGWYVEISDDDAPDYNSETVKVSKTPSKKMGKKPVKARSLKSLM</sequence>
<evidence type="ECO:0000313" key="6">
    <source>
        <dbReference type="Proteomes" id="UP000324705"/>
    </source>
</evidence>
<dbReference type="PANTHER" id="PTHR34680:SF9">
    <property type="entry name" value="WRC DOMAIN-CONTAINING PROTEIN"/>
    <property type="match status" value="1"/>
</dbReference>
<dbReference type="OMA" id="GWYVEIS"/>
<reference evidence="5 6" key="1">
    <citation type="submission" date="2017-09" db="EMBL/GenBank/DDBJ databases">
        <authorList>
            <consortium name="International Durum Wheat Genome Sequencing Consortium (IDWGSC)"/>
            <person name="Milanesi L."/>
        </authorList>
    </citation>
    <scope>NUCLEOTIDE SEQUENCE [LARGE SCALE GENOMIC DNA]</scope>
    <source>
        <strain evidence="6">cv. Svevo</strain>
    </source>
</reference>
<feature type="compositionally biased region" description="Pro residues" evidence="3">
    <location>
        <begin position="26"/>
        <end position="42"/>
    </location>
</feature>